<dbReference type="Gene3D" id="2.60.40.1180">
    <property type="entry name" value="Golgi alpha-mannosidase II"/>
    <property type="match status" value="1"/>
</dbReference>
<evidence type="ECO:0000256" key="1">
    <source>
        <dbReference type="ARBA" id="ARBA00001255"/>
    </source>
</evidence>
<evidence type="ECO:0000256" key="4">
    <source>
        <dbReference type="ARBA" id="ARBA00023295"/>
    </source>
</evidence>
<comment type="catalytic activity">
    <reaction evidence="1 5">
        <text>Hydrolysis of terminal, non-reducing alpha-D-galactose residues in alpha-D-galactosides, including galactose oligosaccharides, galactomannans and galactolipids.</text>
        <dbReference type="EC" id="3.2.1.22"/>
    </reaction>
</comment>
<keyword evidence="4 5" id="KW-0326">Glycosidase</keyword>
<feature type="binding site" evidence="7">
    <location>
        <begin position="477"/>
        <end position="481"/>
    </location>
    <ligand>
        <name>substrate</name>
    </ligand>
</feature>
<dbReference type="Gene3D" id="2.70.98.60">
    <property type="entry name" value="alpha-galactosidase from lactobacil brevis"/>
    <property type="match status" value="1"/>
</dbReference>
<dbReference type="InterPro" id="IPR031705">
    <property type="entry name" value="Glyco_hydro_36_C"/>
</dbReference>
<feature type="active site" description="Proton donor" evidence="6">
    <location>
        <position position="549"/>
    </location>
</feature>
<dbReference type="InterPro" id="IPR017853">
    <property type="entry name" value="GH"/>
</dbReference>
<organism evidence="10 11">
    <name type="scientific">Clostridium butyricum</name>
    <dbReference type="NCBI Taxonomy" id="1492"/>
    <lineage>
        <taxon>Bacteria</taxon>
        <taxon>Bacillati</taxon>
        <taxon>Bacillota</taxon>
        <taxon>Clostridia</taxon>
        <taxon>Eubacteriales</taxon>
        <taxon>Clostridiaceae</taxon>
        <taxon>Clostridium</taxon>
    </lineage>
</organism>
<keyword evidence="3 5" id="KW-0378">Hydrolase</keyword>
<feature type="active site" description="Nucleophile" evidence="6">
    <location>
        <position position="479"/>
    </location>
</feature>
<dbReference type="RefSeq" id="WP_154826656.1">
    <property type="nucleotide sequence ID" value="NZ_CABHIF010000009.1"/>
</dbReference>
<protein>
    <recommendedName>
        <fullName evidence="2 5">Alpha-galactosidase</fullName>
        <ecNumber evidence="2 5">3.2.1.22</ecNumber>
    </recommendedName>
</protein>
<dbReference type="Proteomes" id="UP000474042">
    <property type="component" value="Unassembled WGS sequence"/>
</dbReference>
<feature type="binding site" evidence="7">
    <location>
        <position position="200"/>
    </location>
    <ligand>
        <name>substrate</name>
    </ligand>
</feature>
<feature type="binding site" evidence="7">
    <location>
        <position position="549"/>
    </location>
    <ligand>
        <name>substrate</name>
    </ligand>
</feature>
<dbReference type="InterPro" id="IPR031704">
    <property type="entry name" value="Glyco_hydro_36_N"/>
</dbReference>
<reference evidence="10 11" key="1">
    <citation type="submission" date="2020-01" db="EMBL/GenBank/DDBJ databases">
        <title>Genome sequence of a 1,3-propanediol producer, Clostridium butyricum S3.</title>
        <authorList>
            <person name="Zhou J."/>
        </authorList>
    </citation>
    <scope>NUCLEOTIDE SEQUENCE [LARGE SCALE GENOMIC DNA]</scope>
    <source>
        <strain evidence="10 11">S3</strain>
    </source>
</reference>
<dbReference type="CDD" id="cd14791">
    <property type="entry name" value="GH36"/>
    <property type="match status" value="1"/>
</dbReference>
<dbReference type="Pfam" id="PF02065">
    <property type="entry name" value="Melibiase"/>
    <property type="match status" value="1"/>
</dbReference>
<dbReference type="InterPro" id="IPR050985">
    <property type="entry name" value="Alpha-glycosidase_related"/>
</dbReference>
<comment type="similarity">
    <text evidence="5">Belongs to the glycosyl hydrolase.</text>
</comment>
<evidence type="ECO:0000259" key="8">
    <source>
        <dbReference type="Pfam" id="PF16874"/>
    </source>
</evidence>
<dbReference type="GO" id="GO:0016052">
    <property type="term" value="P:carbohydrate catabolic process"/>
    <property type="evidence" value="ECO:0007669"/>
    <property type="project" value="InterPro"/>
</dbReference>
<feature type="binding site" evidence="7">
    <location>
        <position position="527"/>
    </location>
    <ligand>
        <name>substrate</name>
    </ligand>
</feature>
<dbReference type="PRINTS" id="PR00743">
    <property type="entry name" value="GLHYDRLASE36"/>
</dbReference>
<dbReference type="EC" id="3.2.1.22" evidence="2 5"/>
<proteinExistence type="inferred from homology"/>
<dbReference type="Pfam" id="PF16874">
    <property type="entry name" value="Glyco_hydro_36C"/>
    <property type="match status" value="1"/>
</dbReference>
<dbReference type="InterPro" id="IPR013785">
    <property type="entry name" value="Aldolase_TIM"/>
</dbReference>
<dbReference type="PANTHER" id="PTHR43053:SF3">
    <property type="entry name" value="ALPHA-GALACTOSIDASE C-RELATED"/>
    <property type="match status" value="1"/>
</dbReference>
<evidence type="ECO:0000256" key="2">
    <source>
        <dbReference type="ARBA" id="ARBA00012755"/>
    </source>
</evidence>
<name>A0A6L9EM35_CLOBU</name>
<evidence type="ECO:0000256" key="3">
    <source>
        <dbReference type="ARBA" id="ARBA00022801"/>
    </source>
</evidence>
<dbReference type="GO" id="GO:0004557">
    <property type="term" value="F:alpha-galactosidase activity"/>
    <property type="evidence" value="ECO:0007669"/>
    <property type="project" value="UniProtKB-UniRule"/>
</dbReference>
<accession>A0A6L9EM35</accession>
<feature type="domain" description="Glycosyl hydrolase family 36 C-terminal" evidence="8">
    <location>
        <begin position="650"/>
        <end position="749"/>
    </location>
</feature>
<evidence type="ECO:0000259" key="9">
    <source>
        <dbReference type="Pfam" id="PF16875"/>
    </source>
</evidence>
<evidence type="ECO:0000256" key="5">
    <source>
        <dbReference type="PIRNR" id="PIRNR005536"/>
    </source>
</evidence>
<dbReference type="InterPro" id="IPR013780">
    <property type="entry name" value="Glyco_hydro_b"/>
</dbReference>
<dbReference type="PANTHER" id="PTHR43053">
    <property type="entry name" value="GLYCOSIDASE FAMILY 31"/>
    <property type="match status" value="1"/>
</dbReference>
<dbReference type="PIRSF" id="PIRSF005536">
    <property type="entry name" value="Agal"/>
    <property type="match status" value="1"/>
</dbReference>
<dbReference type="InterPro" id="IPR038417">
    <property type="entry name" value="Alpga-gal_N_sf"/>
</dbReference>
<dbReference type="SUPFAM" id="SSF51445">
    <property type="entry name" value="(Trans)glycosidases"/>
    <property type="match status" value="1"/>
</dbReference>
<dbReference type="Pfam" id="PF16875">
    <property type="entry name" value="Glyco_hydro_36N"/>
    <property type="match status" value="1"/>
</dbReference>
<sequence>MSIIFNEKSREFHLFNDNISYIIKILRNNQLGQLYFGKKIHQKDNYDYLLERAYRPMSSYMYEGEYEFSLEHIKQEYPTYGTTDFKYPAYEILQGNGSRITNFEYTSHKIYRGKPKLNGLPATYTEEECEADTLEITLYDKEIDAQLILNYTIFNNESAIARSCKFINKGRENIELTNTMSMCLDLPDCNYELIQLSGAWSREREVRQRKLEQGIQAINSTRGNSGHNHNPFIALKRPNADEFQGEALGFSLVYSGNFLAQVEVDTYDVSRVLMGINPFGFTWHLGSGEEFQTPEAVMVYSDKGMNGVSQTYHRLYRTRLARGQWRDKVRPILINNWEATYFDFTEDILVDIAKTAKEDGIELFVLDDGWFGTRCGDTSGLGDWYANTDRLPNGISGLSKRIEELGMKFGLWFELEMVNKDSDLYRNHPEWIIQTPNRSNSHGRNQYVLDFSRKEVVDYIYEMVDKILSESSVSYIKWDMNRCITECYSAALPAYRQGEVFHRYILGVYDLYERLIKKHPHILFESCASGGGRFDAGMMYYAPQCWTSDDSDAVERIKIQYGTSFAYPISSMGAHVSITPNHQLFRNTPLETRGNVAYFGAFGYELDLTKLSDEEHEVIRRQVQFVKKYREIIQKGTFFRIQSPFENNISAWMIVSEDKKTAIVAYFKVLNDVNCPFRRMKLHGLDENLLYSVKSTSSSAKTDRNKDTNNLYYGSELMNLGLITTDPSAGQVLDGSETCTDYWSKIYVLKAEDK</sequence>
<evidence type="ECO:0000256" key="7">
    <source>
        <dbReference type="PIRSR" id="PIRSR005536-2"/>
    </source>
</evidence>
<dbReference type="InterPro" id="IPR002252">
    <property type="entry name" value="Glyco_hydro_36"/>
</dbReference>
<evidence type="ECO:0000256" key="6">
    <source>
        <dbReference type="PIRSR" id="PIRSR005536-1"/>
    </source>
</evidence>
<feature type="domain" description="Glycosyl hydrolase family 36 N-terminal" evidence="9">
    <location>
        <begin position="30"/>
        <end position="285"/>
    </location>
</feature>
<evidence type="ECO:0000313" key="10">
    <source>
        <dbReference type="EMBL" id="NAS17572.1"/>
    </source>
</evidence>
<dbReference type="FunFam" id="3.20.20.70:FF:000118">
    <property type="entry name" value="Alpha-galactosidase"/>
    <property type="match status" value="1"/>
</dbReference>
<dbReference type="Gene3D" id="3.20.20.70">
    <property type="entry name" value="Aldolase class I"/>
    <property type="match status" value="1"/>
</dbReference>
<gene>
    <name evidence="10" type="ORF">GND98_006730</name>
</gene>
<evidence type="ECO:0000313" key="11">
    <source>
        <dbReference type="Proteomes" id="UP000474042"/>
    </source>
</evidence>
<feature type="binding site" evidence="7">
    <location>
        <position position="444"/>
    </location>
    <ligand>
        <name>substrate</name>
    </ligand>
</feature>
<dbReference type="EMBL" id="WOFV02000015">
    <property type="protein sequence ID" value="NAS17572.1"/>
    <property type="molecule type" value="Genomic_DNA"/>
</dbReference>
<comment type="caution">
    <text evidence="10">The sequence shown here is derived from an EMBL/GenBank/DDBJ whole genome shotgun (WGS) entry which is preliminary data.</text>
</comment>
<feature type="binding site" evidence="7">
    <location>
        <begin position="367"/>
        <end position="368"/>
    </location>
    <ligand>
        <name>substrate</name>
    </ligand>
</feature>
<dbReference type="AlphaFoldDB" id="A0A6L9EM35"/>